<accession>A0A512T147</accession>
<keyword evidence="2" id="KW-1185">Reference proteome</keyword>
<comment type="caution">
    <text evidence="1">The sequence shown here is derived from an EMBL/GenBank/DDBJ whole genome shotgun (WGS) entry which is preliminary data.</text>
</comment>
<name>A0A512T147_9MICO</name>
<dbReference type="EMBL" id="BKBA01000008">
    <property type="protein sequence ID" value="GEQ13927.1"/>
    <property type="molecule type" value="Genomic_DNA"/>
</dbReference>
<proteinExistence type="predicted"/>
<evidence type="ECO:0008006" key="3">
    <source>
        <dbReference type="Google" id="ProtNLM"/>
    </source>
</evidence>
<dbReference type="AlphaFoldDB" id="A0A512T147"/>
<sequence>MQMAYEVEIKDLRDSAKAARTAATEVARQTPGSHLTGAGTGMPGAASIAVMARVSSGWTTELSDWAKAARGYGSTLDTNADQYELDDEAARDAFGPLGQGR</sequence>
<evidence type="ECO:0000313" key="2">
    <source>
        <dbReference type="Proteomes" id="UP000321793"/>
    </source>
</evidence>
<reference evidence="1 2" key="1">
    <citation type="submission" date="2019-07" db="EMBL/GenBank/DDBJ databases">
        <title>Whole genome shotgun sequence of Knoellia locipacati NBRC 109775.</title>
        <authorList>
            <person name="Hosoyama A."/>
            <person name="Uohara A."/>
            <person name="Ohji S."/>
            <person name="Ichikawa N."/>
        </authorList>
    </citation>
    <scope>NUCLEOTIDE SEQUENCE [LARGE SCALE GENOMIC DNA]</scope>
    <source>
        <strain evidence="1 2">NBRC 109775</strain>
    </source>
</reference>
<gene>
    <name evidence="1" type="ORF">KLO01_19740</name>
</gene>
<dbReference type="Proteomes" id="UP000321793">
    <property type="component" value="Unassembled WGS sequence"/>
</dbReference>
<evidence type="ECO:0000313" key="1">
    <source>
        <dbReference type="EMBL" id="GEQ13927.1"/>
    </source>
</evidence>
<organism evidence="1 2">
    <name type="scientific">Knoellia locipacati</name>
    <dbReference type="NCBI Taxonomy" id="882824"/>
    <lineage>
        <taxon>Bacteria</taxon>
        <taxon>Bacillati</taxon>
        <taxon>Actinomycetota</taxon>
        <taxon>Actinomycetes</taxon>
        <taxon>Micrococcales</taxon>
        <taxon>Intrasporangiaceae</taxon>
        <taxon>Knoellia</taxon>
    </lineage>
</organism>
<protein>
    <recommendedName>
        <fullName evidence="3">Excreted virulence factor EspC, type VII ESX diderm</fullName>
    </recommendedName>
</protein>